<dbReference type="PANTHER" id="PTHR30352">
    <property type="entry name" value="PYRUVATE FORMATE-LYASE-ACTIVATING ENZYME"/>
    <property type="match status" value="1"/>
</dbReference>
<sequence length="251" mass="27426">MLGNIHSIETFGTVDGPGVRFVVFMQGCPMRCAYCHNPDTWKPGEGCKTSVAQIVDEFERNRAFYRNGGITVTGGEPLLQPQFVGELFAAMHEAPGGRVHTCLDSSGFGWLPGKPERFEKLLGECDLVLLDVKHAHADAHKRLTGCDLAPVLAFGGELARRNIPAVIRHVAVPGITDSEEECEALGRLIAPWRNVVGLEVLPYHTMGVEKYAELGIEYPLAETPAMNKARIPALRQSILRGMKAGRAQLAR</sequence>
<keyword evidence="6 10" id="KW-0479">Metal-binding</keyword>
<evidence type="ECO:0000256" key="9">
    <source>
        <dbReference type="ARBA" id="ARBA00023014"/>
    </source>
</evidence>
<evidence type="ECO:0000313" key="13">
    <source>
        <dbReference type="Proteomes" id="UP000269591"/>
    </source>
</evidence>
<keyword evidence="12" id="KW-0456">Lyase</keyword>
<dbReference type="InterPro" id="IPR001989">
    <property type="entry name" value="Radical_activat_CS"/>
</dbReference>
<evidence type="ECO:0000256" key="2">
    <source>
        <dbReference type="ARBA" id="ARBA00009777"/>
    </source>
</evidence>
<dbReference type="InterPro" id="IPR034457">
    <property type="entry name" value="Organic_radical-activating"/>
</dbReference>
<dbReference type="InterPro" id="IPR007197">
    <property type="entry name" value="rSAM"/>
</dbReference>
<reference evidence="13" key="1">
    <citation type="submission" date="2018-05" db="EMBL/GenBank/DDBJ databases">
        <title>Genome Sequencing of selected type strains of the family Eggerthellaceae.</title>
        <authorList>
            <person name="Danylec N."/>
            <person name="Stoll D.A."/>
            <person name="Doetsch A."/>
            <person name="Huch M."/>
        </authorList>
    </citation>
    <scope>NUCLEOTIDE SEQUENCE [LARGE SCALE GENOMIC DNA]</scope>
    <source>
        <strain evidence="13">DSM 24851</strain>
    </source>
</reference>
<dbReference type="OrthoDB" id="9782387at2"/>
<keyword evidence="13" id="KW-1185">Reference proteome</keyword>
<gene>
    <name evidence="12" type="primary">pflA</name>
    <name evidence="12" type="ORF">DMP06_01385</name>
</gene>
<comment type="cofactor">
    <cofactor evidence="10">
        <name>[4Fe-4S] cluster</name>
        <dbReference type="ChEBI" id="CHEBI:49883"/>
    </cofactor>
    <text evidence="10">Binds 1 [4Fe-4S] cluster. The cluster is coordinated with 3 cysteines and an exchangeable S-adenosyl-L-methionine.</text>
</comment>
<evidence type="ECO:0000256" key="3">
    <source>
        <dbReference type="ARBA" id="ARBA00021356"/>
    </source>
</evidence>
<evidence type="ECO:0000256" key="6">
    <source>
        <dbReference type="ARBA" id="ARBA00022723"/>
    </source>
</evidence>
<feature type="domain" description="Radical SAM core" evidence="11">
    <location>
        <begin position="14"/>
        <end position="243"/>
    </location>
</feature>
<comment type="subcellular location">
    <subcellularLocation>
        <location evidence="10">Cytoplasm</location>
    </subcellularLocation>
</comment>
<dbReference type="SFLD" id="SFLDG01066">
    <property type="entry name" value="organic_radical-activating_enz"/>
    <property type="match status" value="1"/>
</dbReference>
<dbReference type="SFLD" id="SFLDS00029">
    <property type="entry name" value="Radical_SAM"/>
    <property type="match status" value="1"/>
</dbReference>
<keyword evidence="5 10" id="KW-0949">S-adenosyl-L-methionine</keyword>
<dbReference type="NCBIfam" id="TIGR02493">
    <property type="entry name" value="PFLA"/>
    <property type="match status" value="1"/>
</dbReference>
<proteinExistence type="inferred from homology"/>
<comment type="function">
    <text evidence="1 10">Activation of pyruvate formate-lyase under anaerobic conditions by generation of an organic free radical, using S-adenosylmethionine and reduced flavodoxin as cosubstrates to produce 5'-deoxy-adenosine.</text>
</comment>
<keyword evidence="4 10" id="KW-0004">4Fe-4S</keyword>
<dbReference type="EMBL" id="QIBX01000001">
    <property type="protein sequence ID" value="RNL42090.1"/>
    <property type="molecule type" value="Genomic_DNA"/>
</dbReference>
<dbReference type="SUPFAM" id="SSF102114">
    <property type="entry name" value="Radical SAM enzymes"/>
    <property type="match status" value="1"/>
</dbReference>
<dbReference type="InterPro" id="IPR012839">
    <property type="entry name" value="Organic_radical_activase"/>
</dbReference>
<evidence type="ECO:0000313" key="12">
    <source>
        <dbReference type="EMBL" id="RNL42090.1"/>
    </source>
</evidence>
<evidence type="ECO:0000256" key="10">
    <source>
        <dbReference type="RuleBase" id="RU362053"/>
    </source>
</evidence>
<dbReference type="GO" id="GO:0051539">
    <property type="term" value="F:4 iron, 4 sulfur cluster binding"/>
    <property type="evidence" value="ECO:0007669"/>
    <property type="project" value="UniProtKB-UniRule"/>
</dbReference>
<dbReference type="Pfam" id="PF04055">
    <property type="entry name" value="Radical_SAM"/>
    <property type="match status" value="1"/>
</dbReference>
<comment type="similarity">
    <text evidence="2 10">Belongs to the organic radical-activating enzymes family.</text>
</comment>
<keyword evidence="9 10" id="KW-0411">Iron-sulfur</keyword>
<dbReference type="PROSITE" id="PS51918">
    <property type="entry name" value="RADICAL_SAM"/>
    <property type="match status" value="1"/>
</dbReference>
<keyword evidence="10" id="KW-0963">Cytoplasm</keyword>
<dbReference type="InterPro" id="IPR013785">
    <property type="entry name" value="Aldolase_TIM"/>
</dbReference>
<evidence type="ECO:0000259" key="11">
    <source>
        <dbReference type="PROSITE" id="PS51918"/>
    </source>
</evidence>
<evidence type="ECO:0000256" key="8">
    <source>
        <dbReference type="ARBA" id="ARBA00023004"/>
    </source>
</evidence>
<dbReference type="InterPro" id="IPR012838">
    <property type="entry name" value="PFL1_activating"/>
</dbReference>
<dbReference type="GO" id="GO:0016829">
    <property type="term" value="F:lyase activity"/>
    <property type="evidence" value="ECO:0007669"/>
    <property type="project" value="UniProtKB-KW"/>
</dbReference>
<keyword evidence="7 10" id="KW-0560">Oxidoreductase</keyword>
<organism evidence="12 13">
    <name type="scientific">Slackia equolifaciens</name>
    <dbReference type="NCBI Taxonomy" id="498718"/>
    <lineage>
        <taxon>Bacteria</taxon>
        <taxon>Bacillati</taxon>
        <taxon>Actinomycetota</taxon>
        <taxon>Coriobacteriia</taxon>
        <taxon>Eggerthellales</taxon>
        <taxon>Eggerthellaceae</taxon>
        <taxon>Slackia</taxon>
    </lineage>
</organism>
<dbReference type="GO" id="GO:0005737">
    <property type="term" value="C:cytoplasm"/>
    <property type="evidence" value="ECO:0007669"/>
    <property type="project" value="UniProtKB-SubCell"/>
</dbReference>
<dbReference type="GO" id="GO:0046872">
    <property type="term" value="F:metal ion binding"/>
    <property type="evidence" value="ECO:0007669"/>
    <property type="project" value="UniProtKB-UniRule"/>
</dbReference>
<protein>
    <recommendedName>
        <fullName evidence="3 10">Pyruvate formate-lyase-activating enzyme</fullName>
        <ecNumber evidence="10">1.97.1.4</ecNumber>
    </recommendedName>
</protein>
<dbReference type="Gene3D" id="3.20.20.70">
    <property type="entry name" value="Aldolase class I"/>
    <property type="match status" value="1"/>
</dbReference>
<name>A0A3N0B5B7_9ACTN</name>
<comment type="catalytic activity">
    <reaction evidence="10">
        <text>glycyl-[formate C-acetyltransferase] + reduced [flavodoxin] + S-adenosyl-L-methionine = glycin-2-yl radical-[formate C-acetyltransferase] + semiquinone [flavodoxin] + 5'-deoxyadenosine + L-methionine + H(+)</text>
        <dbReference type="Rhea" id="RHEA:19225"/>
        <dbReference type="Rhea" id="RHEA-COMP:10622"/>
        <dbReference type="Rhea" id="RHEA-COMP:12190"/>
        <dbReference type="Rhea" id="RHEA-COMP:12191"/>
        <dbReference type="Rhea" id="RHEA-COMP:14480"/>
        <dbReference type="ChEBI" id="CHEBI:15378"/>
        <dbReference type="ChEBI" id="CHEBI:17319"/>
        <dbReference type="ChEBI" id="CHEBI:29947"/>
        <dbReference type="ChEBI" id="CHEBI:32722"/>
        <dbReference type="ChEBI" id="CHEBI:57618"/>
        <dbReference type="ChEBI" id="CHEBI:57844"/>
        <dbReference type="ChEBI" id="CHEBI:59789"/>
        <dbReference type="ChEBI" id="CHEBI:140311"/>
        <dbReference type="EC" id="1.97.1.4"/>
    </reaction>
</comment>
<comment type="caution">
    <text evidence="12">The sequence shown here is derived from an EMBL/GenBank/DDBJ whole genome shotgun (WGS) entry which is preliminary data.</text>
</comment>
<evidence type="ECO:0000256" key="5">
    <source>
        <dbReference type="ARBA" id="ARBA00022691"/>
    </source>
</evidence>
<evidence type="ECO:0000256" key="1">
    <source>
        <dbReference type="ARBA" id="ARBA00003141"/>
    </source>
</evidence>
<evidence type="ECO:0000256" key="4">
    <source>
        <dbReference type="ARBA" id="ARBA00022485"/>
    </source>
</evidence>
<dbReference type="GO" id="GO:0043365">
    <property type="term" value="F:[formate-C-acetyltransferase]-activating enzyme activity"/>
    <property type="evidence" value="ECO:0007669"/>
    <property type="project" value="UniProtKB-UniRule"/>
</dbReference>
<dbReference type="RefSeq" id="WP_123207949.1">
    <property type="nucleotide sequence ID" value="NZ_JBHTHO010000008.1"/>
</dbReference>
<dbReference type="AlphaFoldDB" id="A0A3N0B5B7"/>
<dbReference type="InterPro" id="IPR058240">
    <property type="entry name" value="rSAM_sf"/>
</dbReference>
<dbReference type="PIRSF" id="PIRSF000371">
    <property type="entry name" value="PFL_act_enz"/>
    <property type="match status" value="1"/>
</dbReference>
<keyword evidence="12" id="KW-0670">Pyruvate</keyword>
<evidence type="ECO:0000256" key="7">
    <source>
        <dbReference type="ARBA" id="ARBA00023002"/>
    </source>
</evidence>
<dbReference type="EC" id="1.97.1.4" evidence="10"/>
<dbReference type="Proteomes" id="UP000269591">
    <property type="component" value="Unassembled WGS sequence"/>
</dbReference>
<accession>A0A3N0B5B7</accession>
<dbReference type="PROSITE" id="PS01087">
    <property type="entry name" value="RADICAL_ACTIVATING"/>
    <property type="match status" value="1"/>
</dbReference>
<dbReference type="PANTHER" id="PTHR30352:SF5">
    <property type="entry name" value="PYRUVATE FORMATE-LYASE 1-ACTIVATING ENZYME"/>
    <property type="match status" value="1"/>
</dbReference>
<keyword evidence="8 10" id="KW-0408">Iron</keyword>
<dbReference type="CDD" id="cd01335">
    <property type="entry name" value="Radical_SAM"/>
    <property type="match status" value="1"/>
</dbReference>